<dbReference type="GO" id="GO:0016020">
    <property type="term" value="C:membrane"/>
    <property type="evidence" value="ECO:0007669"/>
    <property type="project" value="UniProtKB-SubCell"/>
</dbReference>
<keyword evidence="8 13" id="KW-1133">Transmembrane helix</keyword>
<evidence type="ECO:0000256" key="12">
    <source>
        <dbReference type="PROSITE-ProRule" id="PRU00076"/>
    </source>
</evidence>
<keyword evidence="18" id="KW-1185">Reference proteome</keyword>
<keyword evidence="5 14" id="KW-0732">Signal</keyword>
<dbReference type="InterPro" id="IPR016186">
    <property type="entry name" value="C-type_lectin-like/link_sf"/>
</dbReference>
<dbReference type="GO" id="GO:0005509">
    <property type="term" value="F:calcium ion binding"/>
    <property type="evidence" value="ECO:0007669"/>
    <property type="project" value="InterPro"/>
</dbReference>
<dbReference type="PANTHER" id="PTHR14789">
    <property type="entry name" value="CHONDROLECTIN VARIANT CHODLFDELTAE"/>
    <property type="match status" value="1"/>
</dbReference>
<dbReference type="Proteomes" id="UP000824219">
    <property type="component" value="Linkage Group LG09"/>
</dbReference>
<dbReference type="SMART" id="SM00181">
    <property type="entry name" value="EGF"/>
    <property type="match status" value="5"/>
</dbReference>
<protein>
    <recommendedName>
        <fullName evidence="19">Complement component C1q receptor</fullName>
    </recommendedName>
</protein>
<accession>A0A9D3NSN0</accession>
<evidence type="ECO:0000259" key="15">
    <source>
        <dbReference type="PROSITE" id="PS50026"/>
    </source>
</evidence>
<organism evidence="17 18">
    <name type="scientific">Hemibagrus wyckioides</name>
    <dbReference type="NCBI Taxonomy" id="337641"/>
    <lineage>
        <taxon>Eukaryota</taxon>
        <taxon>Metazoa</taxon>
        <taxon>Chordata</taxon>
        <taxon>Craniata</taxon>
        <taxon>Vertebrata</taxon>
        <taxon>Euteleostomi</taxon>
        <taxon>Actinopterygii</taxon>
        <taxon>Neopterygii</taxon>
        <taxon>Teleostei</taxon>
        <taxon>Ostariophysi</taxon>
        <taxon>Siluriformes</taxon>
        <taxon>Bagridae</taxon>
        <taxon>Hemibagrus</taxon>
    </lineage>
</organism>
<proteinExistence type="predicted"/>
<evidence type="ECO:0000256" key="6">
    <source>
        <dbReference type="ARBA" id="ARBA00022734"/>
    </source>
</evidence>
<dbReference type="InterPro" id="IPR001881">
    <property type="entry name" value="EGF-like_Ca-bd_dom"/>
</dbReference>
<comment type="caution">
    <text evidence="17">The sequence shown here is derived from an EMBL/GenBank/DDBJ whole genome shotgun (WGS) entry which is preliminary data.</text>
</comment>
<feature type="transmembrane region" description="Helical" evidence="13">
    <location>
        <begin position="482"/>
        <end position="507"/>
    </location>
</feature>
<evidence type="ECO:0000256" key="4">
    <source>
        <dbReference type="ARBA" id="ARBA00022692"/>
    </source>
</evidence>
<gene>
    <name evidence="17" type="ORF">KOW79_008257</name>
</gene>
<dbReference type="Pfam" id="PF07645">
    <property type="entry name" value="EGF_CA"/>
    <property type="match status" value="3"/>
</dbReference>
<feature type="chain" id="PRO_5039423892" description="Complement component C1q receptor" evidence="14">
    <location>
        <begin position="21"/>
        <end position="543"/>
    </location>
</feature>
<evidence type="ECO:0000259" key="16">
    <source>
        <dbReference type="PROSITE" id="PS50041"/>
    </source>
</evidence>
<evidence type="ECO:0000256" key="13">
    <source>
        <dbReference type="SAM" id="Phobius"/>
    </source>
</evidence>
<feature type="domain" description="EGF-like" evidence="15">
    <location>
        <begin position="315"/>
        <end position="352"/>
    </location>
</feature>
<dbReference type="Pfam" id="PF14670">
    <property type="entry name" value="FXa_inhibition"/>
    <property type="match status" value="1"/>
</dbReference>
<dbReference type="PROSITE" id="PS01187">
    <property type="entry name" value="EGF_CA"/>
    <property type="match status" value="2"/>
</dbReference>
<dbReference type="InterPro" id="IPR018378">
    <property type="entry name" value="C-type_lectin_CS"/>
</dbReference>
<feature type="domain" description="EGF-like" evidence="15">
    <location>
        <begin position="392"/>
        <end position="430"/>
    </location>
</feature>
<dbReference type="Gene3D" id="2.10.25.10">
    <property type="entry name" value="Laminin"/>
    <property type="match status" value="5"/>
</dbReference>
<dbReference type="SUPFAM" id="SSF56436">
    <property type="entry name" value="C-type lectin-like"/>
    <property type="match status" value="1"/>
</dbReference>
<dbReference type="InterPro" id="IPR000742">
    <property type="entry name" value="EGF"/>
</dbReference>
<feature type="disulfide bond" evidence="12">
    <location>
        <begin position="319"/>
        <end position="329"/>
    </location>
</feature>
<dbReference type="InterPro" id="IPR009030">
    <property type="entry name" value="Growth_fac_rcpt_cys_sf"/>
</dbReference>
<reference evidence="17 18" key="1">
    <citation type="submission" date="2021-06" db="EMBL/GenBank/DDBJ databases">
        <title>Chromosome-level genome assembly of the red-tail catfish (Hemibagrus wyckioides).</title>
        <authorList>
            <person name="Shao F."/>
        </authorList>
    </citation>
    <scope>NUCLEOTIDE SEQUENCE [LARGE SCALE GENOMIC DNA]</scope>
    <source>
        <strain evidence="17">EC202008001</strain>
        <tissue evidence="17">Blood</tissue>
    </source>
</reference>
<dbReference type="Pfam" id="PF00059">
    <property type="entry name" value="Lectin_C"/>
    <property type="match status" value="1"/>
</dbReference>
<evidence type="ECO:0000256" key="9">
    <source>
        <dbReference type="ARBA" id="ARBA00023136"/>
    </source>
</evidence>
<keyword evidence="10 12" id="KW-1015">Disulfide bond</keyword>
<dbReference type="PROSITE" id="PS50026">
    <property type="entry name" value="EGF_3"/>
    <property type="match status" value="3"/>
</dbReference>
<dbReference type="InterPro" id="IPR001304">
    <property type="entry name" value="C-type_lectin-like"/>
</dbReference>
<dbReference type="SMART" id="SM00034">
    <property type="entry name" value="CLECT"/>
    <property type="match status" value="1"/>
</dbReference>
<evidence type="ECO:0000313" key="17">
    <source>
        <dbReference type="EMBL" id="KAG7328313.1"/>
    </source>
</evidence>
<feature type="signal peptide" evidence="14">
    <location>
        <begin position="1"/>
        <end position="20"/>
    </location>
</feature>
<dbReference type="InterPro" id="IPR000152">
    <property type="entry name" value="EGF-type_Asp/Asn_hydroxyl_site"/>
</dbReference>
<keyword evidence="7" id="KW-0677">Repeat</keyword>
<evidence type="ECO:0000256" key="3">
    <source>
        <dbReference type="ARBA" id="ARBA00022553"/>
    </source>
</evidence>
<evidence type="ECO:0000256" key="14">
    <source>
        <dbReference type="SAM" id="SignalP"/>
    </source>
</evidence>
<dbReference type="PROSITE" id="PS00010">
    <property type="entry name" value="ASX_HYDROXYL"/>
    <property type="match status" value="3"/>
</dbReference>
<evidence type="ECO:0000256" key="11">
    <source>
        <dbReference type="ARBA" id="ARBA00023180"/>
    </source>
</evidence>
<dbReference type="Gene3D" id="3.10.100.10">
    <property type="entry name" value="Mannose-Binding Protein A, subunit A"/>
    <property type="match status" value="1"/>
</dbReference>
<keyword evidence="3" id="KW-0597">Phosphoprotein</keyword>
<evidence type="ECO:0000256" key="10">
    <source>
        <dbReference type="ARBA" id="ARBA00023157"/>
    </source>
</evidence>
<dbReference type="SMART" id="SM00179">
    <property type="entry name" value="EGF_CA"/>
    <property type="match status" value="4"/>
</dbReference>
<dbReference type="FunFam" id="2.10.25.10:FF:000037">
    <property type="entry name" value="Signal peptide, CUB domain and EGF-like domain-containing 2"/>
    <property type="match status" value="1"/>
</dbReference>
<dbReference type="InterPro" id="IPR049883">
    <property type="entry name" value="NOTCH1_EGF-like"/>
</dbReference>
<evidence type="ECO:0000256" key="8">
    <source>
        <dbReference type="ARBA" id="ARBA00022989"/>
    </source>
</evidence>
<dbReference type="PROSITE" id="PS00615">
    <property type="entry name" value="C_TYPE_LECTIN_1"/>
    <property type="match status" value="1"/>
</dbReference>
<evidence type="ECO:0000256" key="7">
    <source>
        <dbReference type="ARBA" id="ARBA00022737"/>
    </source>
</evidence>
<feature type="domain" description="C-type lectin" evidence="16">
    <location>
        <begin position="26"/>
        <end position="156"/>
    </location>
</feature>
<sequence>MLCALFVVLYLLLAAERATCATSKCTANACFTLHTEKVDFQKANARCYENGGYLITVRDNNDLEVLKSVLALAGKLSVHEKVWIGLKLSKGSCVHGDEALHGFRWISGAPDSSFSNWGKEPTSTCTEERCVSLSTSTKDLKWSDGSCKSHALYVCVYYFRGMCKPLLFAGPGEVNYTLPFLKVPVSQDIGLDMFPHATFAEITCAYDSDVNTRVLCKERGAHFVWEKPGPFCASDLRLCKHRNGGCDQLCVEDKVGVRCECKKDYYLGDDKVTCFLKDPCRNSPCTHKCTPKATGFLCTCQEGFELSEDNVSCNDVDECTQDICNGHICHNKQGSYECECKKGFKEVNGVCEDIDECAESVCAHHAKCLNSQGSFSCYCSHGFRKYEDQCVDVDECLSRPCEGICTNTDGSYTCSCGPGSRLAKNGISCLPDQKRAPDFEILLTAGFDQPEITTVTPRLNAEATVAHQSVRKDGSVAGSWTLVYALCSVIPLLLLITLTAVIVVHRWNRSRKDAKKKTVTADSYCWVSSGYTNQLETQRNRIY</sequence>
<dbReference type="InterPro" id="IPR051505">
    <property type="entry name" value="C-type_lectin_domain"/>
</dbReference>
<dbReference type="EMBL" id="JAHKSW010000009">
    <property type="protein sequence ID" value="KAG7328313.1"/>
    <property type="molecule type" value="Genomic_DNA"/>
</dbReference>
<keyword evidence="6" id="KW-0430">Lectin</keyword>
<comment type="subcellular location">
    <subcellularLocation>
        <location evidence="1">Membrane</location>
        <topology evidence="1">Single-pass type I membrane protein</topology>
    </subcellularLocation>
</comment>
<dbReference type="InterPro" id="IPR016187">
    <property type="entry name" value="CTDL_fold"/>
</dbReference>
<dbReference type="AlphaFoldDB" id="A0A9D3NSN0"/>
<evidence type="ECO:0000256" key="1">
    <source>
        <dbReference type="ARBA" id="ARBA00004479"/>
    </source>
</evidence>
<dbReference type="PANTHER" id="PTHR14789:SF8">
    <property type="entry name" value="C-TYPE LECTIN DOMAIN FAMILY 14 MEMBER A PRECURSOR-RELATED"/>
    <property type="match status" value="1"/>
</dbReference>
<keyword evidence="2 12" id="KW-0245">EGF-like domain</keyword>
<comment type="caution">
    <text evidence="12">Lacks conserved residue(s) required for the propagation of feature annotation.</text>
</comment>
<feature type="domain" description="EGF-like" evidence="15">
    <location>
        <begin position="353"/>
        <end position="391"/>
    </location>
</feature>
<keyword evidence="9 13" id="KW-0472">Membrane</keyword>
<keyword evidence="11" id="KW-0325">Glycoprotein</keyword>
<dbReference type="InterPro" id="IPR018097">
    <property type="entry name" value="EGF_Ca-bd_CS"/>
</dbReference>
<dbReference type="PROSITE" id="PS50041">
    <property type="entry name" value="C_TYPE_LECTIN_2"/>
    <property type="match status" value="1"/>
</dbReference>
<keyword evidence="4 13" id="KW-0812">Transmembrane</keyword>
<dbReference type="FunFam" id="2.10.25.10:FF:000005">
    <property type="entry name" value="Fibrillin 2"/>
    <property type="match status" value="1"/>
</dbReference>
<evidence type="ECO:0008006" key="19">
    <source>
        <dbReference type="Google" id="ProtNLM"/>
    </source>
</evidence>
<dbReference type="PROSITE" id="PS01186">
    <property type="entry name" value="EGF_2"/>
    <property type="match status" value="3"/>
</dbReference>
<dbReference type="SUPFAM" id="SSF57184">
    <property type="entry name" value="Growth factor receptor domain"/>
    <property type="match status" value="2"/>
</dbReference>
<evidence type="ECO:0000313" key="18">
    <source>
        <dbReference type="Proteomes" id="UP000824219"/>
    </source>
</evidence>
<evidence type="ECO:0000256" key="2">
    <source>
        <dbReference type="ARBA" id="ARBA00022536"/>
    </source>
</evidence>
<dbReference type="CDD" id="cd00054">
    <property type="entry name" value="EGF_CA"/>
    <property type="match status" value="3"/>
</dbReference>
<name>A0A9D3NSN0_9TELE</name>
<evidence type="ECO:0000256" key="5">
    <source>
        <dbReference type="ARBA" id="ARBA00022729"/>
    </source>
</evidence>
<dbReference type="OrthoDB" id="10045365at2759"/>
<dbReference type="GO" id="GO:0030246">
    <property type="term" value="F:carbohydrate binding"/>
    <property type="evidence" value="ECO:0007669"/>
    <property type="project" value="UniProtKB-KW"/>
</dbReference>